<dbReference type="GO" id="GO:0005768">
    <property type="term" value="C:endosome"/>
    <property type="evidence" value="ECO:0007669"/>
    <property type="project" value="TreeGrafter"/>
</dbReference>
<dbReference type="GO" id="GO:0035650">
    <property type="term" value="F:AP-1 adaptor complex binding"/>
    <property type="evidence" value="ECO:0007669"/>
    <property type="project" value="InterPro"/>
</dbReference>
<dbReference type="GO" id="GO:1900025">
    <property type="term" value="P:negative regulation of substrate adhesion-dependent cell spreading"/>
    <property type="evidence" value="ECO:0007669"/>
    <property type="project" value="InterPro"/>
</dbReference>
<evidence type="ECO:0000313" key="2">
    <source>
        <dbReference type="Ensembl" id="ENSCCNP00000006256.1"/>
    </source>
</evidence>
<sequence>MNKMLPMREDSKTEEDILRAALKYSSQKRGSNPMSASDDYYGLEQENDSVSTKMDDNGNGEYSGFVNRLLKLSGSGIQQSGADQQIP</sequence>
<feature type="compositionally biased region" description="Polar residues" evidence="1">
    <location>
        <begin position="24"/>
        <end position="35"/>
    </location>
</feature>
<dbReference type="GO" id="GO:0019894">
    <property type="term" value="F:kinesin binding"/>
    <property type="evidence" value="ECO:0007669"/>
    <property type="project" value="TreeGrafter"/>
</dbReference>
<dbReference type="PANTHER" id="PTHR34529:SF1">
    <property type="entry name" value="AP-1 COMPLEX-ASSOCIATED REGULATORY PROTEIN"/>
    <property type="match status" value="1"/>
</dbReference>
<dbReference type="PANTHER" id="PTHR34529">
    <property type="entry name" value="AP-1 COMPLEX-ASSOCIATED REGULATORY PROTEIN"/>
    <property type="match status" value="1"/>
</dbReference>
<feature type="region of interest" description="Disordered" evidence="1">
    <location>
        <begin position="24"/>
        <end position="59"/>
    </location>
</feature>
<name>A0A8C0ZNI6_CASCN</name>
<dbReference type="Ensembl" id="ENSCCNT00000008210.1">
    <property type="protein sequence ID" value="ENSCCNP00000006256.1"/>
    <property type="gene ID" value="ENSCCNG00000006602.1"/>
</dbReference>
<dbReference type="AlphaFoldDB" id="A0A8C0ZNI6"/>
<dbReference type="GO" id="GO:0048203">
    <property type="term" value="P:vesicle targeting, trans-Golgi to endosome"/>
    <property type="evidence" value="ECO:0007669"/>
    <property type="project" value="InterPro"/>
</dbReference>
<dbReference type="InterPro" id="IPR031483">
    <property type="entry name" value="AP1AR"/>
</dbReference>
<accession>A0A8C0ZNI6</accession>
<evidence type="ECO:0000256" key="1">
    <source>
        <dbReference type="SAM" id="MobiDB-lite"/>
    </source>
</evidence>
<dbReference type="GO" id="GO:0034315">
    <property type="term" value="P:regulation of Arp2/3 complex-mediated actin nucleation"/>
    <property type="evidence" value="ECO:0007669"/>
    <property type="project" value="InterPro"/>
</dbReference>
<proteinExistence type="predicted"/>
<dbReference type="Pfam" id="PF15745">
    <property type="entry name" value="AP1AR"/>
    <property type="match status" value="1"/>
</dbReference>
<reference evidence="2" key="1">
    <citation type="submission" date="2023-09" db="UniProtKB">
        <authorList>
            <consortium name="Ensembl"/>
        </authorList>
    </citation>
    <scope>IDENTIFICATION</scope>
</reference>
<protein>
    <submittedName>
        <fullName evidence="2">Uncharacterized protein</fullName>
    </submittedName>
</protein>
<dbReference type="GO" id="GO:0005829">
    <property type="term" value="C:cytosol"/>
    <property type="evidence" value="ECO:0007669"/>
    <property type="project" value="GOC"/>
</dbReference>
<dbReference type="GO" id="GO:2000146">
    <property type="term" value="P:negative regulation of cell motility"/>
    <property type="evidence" value="ECO:0007669"/>
    <property type="project" value="InterPro"/>
</dbReference>
<organism evidence="2">
    <name type="scientific">Castor canadensis</name>
    <name type="common">American beaver</name>
    <dbReference type="NCBI Taxonomy" id="51338"/>
    <lineage>
        <taxon>Eukaryota</taxon>
        <taxon>Metazoa</taxon>
        <taxon>Chordata</taxon>
        <taxon>Craniata</taxon>
        <taxon>Vertebrata</taxon>
        <taxon>Euteleostomi</taxon>
        <taxon>Mammalia</taxon>
        <taxon>Eutheria</taxon>
        <taxon>Euarchontoglires</taxon>
        <taxon>Glires</taxon>
        <taxon>Rodentia</taxon>
        <taxon>Castorimorpha</taxon>
        <taxon>Castoridae</taxon>
        <taxon>Castor</taxon>
    </lineage>
</organism>